<comment type="caution">
    <text evidence="9">The sequence shown here is derived from an EMBL/GenBank/DDBJ whole genome shotgun (WGS) entry which is preliminary data.</text>
</comment>
<gene>
    <name evidence="9" type="ORF">CAMP_LOCUS1697</name>
</gene>
<comment type="catalytic activity">
    <reaction evidence="1 6">
        <text>[protein]-peptidylproline (omega=180) = [protein]-peptidylproline (omega=0)</text>
        <dbReference type="Rhea" id="RHEA:16237"/>
        <dbReference type="Rhea" id="RHEA-COMP:10747"/>
        <dbReference type="Rhea" id="RHEA-COMP:10748"/>
        <dbReference type="ChEBI" id="CHEBI:83833"/>
        <dbReference type="ChEBI" id="CHEBI:83834"/>
        <dbReference type="EC" id="5.2.1.8"/>
    </reaction>
</comment>
<evidence type="ECO:0000256" key="3">
    <source>
        <dbReference type="ARBA" id="ARBA00022737"/>
    </source>
</evidence>
<organism evidence="9 10">
    <name type="scientific">Caenorhabditis angaria</name>
    <dbReference type="NCBI Taxonomy" id="860376"/>
    <lineage>
        <taxon>Eukaryota</taxon>
        <taxon>Metazoa</taxon>
        <taxon>Ecdysozoa</taxon>
        <taxon>Nematoda</taxon>
        <taxon>Chromadorea</taxon>
        <taxon>Rhabditida</taxon>
        <taxon>Rhabditina</taxon>
        <taxon>Rhabditomorpha</taxon>
        <taxon>Rhabditoidea</taxon>
        <taxon>Rhabditidae</taxon>
        <taxon>Peloderinae</taxon>
        <taxon>Caenorhabditis</taxon>
    </lineage>
</organism>
<dbReference type="OrthoDB" id="77911at2759"/>
<dbReference type="InterPro" id="IPR046357">
    <property type="entry name" value="PPIase_dom_sf"/>
</dbReference>
<evidence type="ECO:0000256" key="6">
    <source>
        <dbReference type="PROSITE-ProRule" id="PRU00277"/>
    </source>
</evidence>
<dbReference type="InterPro" id="IPR051989">
    <property type="entry name" value="FKBP-like_isomerase"/>
</dbReference>
<dbReference type="Gene3D" id="3.10.50.40">
    <property type="match status" value="2"/>
</dbReference>
<dbReference type="GO" id="GO:0003755">
    <property type="term" value="F:peptidyl-prolyl cis-trans isomerase activity"/>
    <property type="evidence" value="ECO:0007669"/>
    <property type="project" value="UniProtKB-KW"/>
</dbReference>
<keyword evidence="4 6" id="KW-0697">Rotamase</keyword>
<feature type="domain" description="PPIase FKBP-type" evidence="8">
    <location>
        <begin position="173"/>
        <end position="261"/>
    </location>
</feature>
<dbReference type="AlphaFoldDB" id="A0A9P1I958"/>
<proteinExistence type="predicted"/>
<evidence type="ECO:0000256" key="2">
    <source>
        <dbReference type="ARBA" id="ARBA00013194"/>
    </source>
</evidence>
<dbReference type="PROSITE" id="PS50059">
    <property type="entry name" value="FKBP_PPIASE"/>
    <property type="match status" value="2"/>
</dbReference>
<evidence type="ECO:0000256" key="5">
    <source>
        <dbReference type="ARBA" id="ARBA00023235"/>
    </source>
</evidence>
<evidence type="ECO:0000256" key="1">
    <source>
        <dbReference type="ARBA" id="ARBA00000971"/>
    </source>
</evidence>
<keyword evidence="5 6" id="KW-0413">Isomerase</keyword>
<keyword evidence="7" id="KW-0732">Signal</keyword>
<dbReference type="InterPro" id="IPR001179">
    <property type="entry name" value="PPIase_FKBP_dom"/>
</dbReference>
<feature type="domain" description="PPIase FKBP-type" evidence="8">
    <location>
        <begin position="52"/>
        <end position="140"/>
    </location>
</feature>
<sequence>MRFLLLLTLALVVAFVYSEEEQKLSWKDEDGLEIKIIRPIKAEKCKIKSQDGDVLDQWYKLSDKDGKEIGSNFNKKAYTFTLGKGQVIPGMERAMTGMCIGEKRKVVIPGSLGFGAKGRDRDNIGEDQTLYYTVQLVDLFRAVPGEKWTTEEGIVIEQTHTIDAEKCKKSKAGDTIHQQYTLHLEDGTFVDSSFSRNAPFIFKLNNNEVIKGMDIAMTGMCEGERRQVVIPSDYGYGDNGREPQIPGKARLYFDITLEKLIQRDEL</sequence>
<keyword evidence="3" id="KW-0677">Repeat</keyword>
<dbReference type="Pfam" id="PF00254">
    <property type="entry name" value="FKBP_C"/>
    <property type="match status" value="2"/>
</dbReference>
<evidence type="ECO:0000259" key="8">
    <source>
        <dbReference type="PROSITE" id="PS50059"/>
    </source>
</evidence>
<evidence type="ECO:0000256" key="7">
    <source>
        <dbReference type="SAM" id="SignalP"/>
    </source>
</evidence>
<protein>
    <recommendedName>
        <fullName evidence="2 6">peptidylprolyl isomerase</fullName>
        <ecNumber evidence="2 6">5.2.1.8</ecNumber>
    </recommendedName>
</protein>
<dbReference type="EC" id="5.2.1.8" evidence="2 6"/>
<dbReference type="GO" id="GO:0005783">
    <property type="term" value="C:endoplasmic reticulum"/>
    <property type="evidence" value="ECO:0007669"/>
    <property type="project" value="TreeGrafter"/>
</dbReference>
<evidence type="ECO:0000256" key="4">
    <source>
        <dbReference type="ARBA" id="ARBA00023110"/>
    </source>
</evidence>
<dbReference type="SUPFAM" id="SSF54534">
    <property type="entry name" value="FKBP-like"/>
    <property type="match status" value="2"/>
</dbReference>
<evidence type="ECO:0000313" key="10">
    <source>
        <dbReference type="Proteomes" id="UP001152747"/>
    </source>
</evidence>
<reference evidence="9" key="1">
    <citation type="submission" date="2022-11" db="EMBL/GenBank/DDBJ databases">
        <authorList>
            <person name="Kikuchi T."/>
        </authorList>
    </citation>
    <scope>NUCLEOTIDE SEQUENCE</scope>
    <source>
        <strain evidence="9">PS1010</strain>
    </source>
</reference>
<dbReference type="PANTHER" id="PTHR46046:SF6">
    <property type="entry name" value="PEPTIDYLPROLYL ISOMERASE"/>
    <property type="match status" value="1"/>
</dbReference>
<dbReference type="Proteomes" id="UP001152747">
    <property type="component" value="Unassembled WGS sequence"/>
</dbReference>
<dbReference type="FunFam" id="3.10.50.40:FF:000006">
    <property type="entry name" value="Peptidyl-prolyl cis-trans isomerase"/>
    <property type="match status" value="1"/>
</dbReference>
<dbReference type="EMBL" id="CANHGI010000001">
    <property type="protein sequence ID" value="CAI5439060.1"/>
    <property type="molecule type" value="Genomic_DNA"/>
</dbReference>
<name>A0A9P1I958_9PELO</name>
<evidence type="ECO:0000313" key="9">
    <source>
        <dbReference type="EMBL" id="CAI5439060.1"/>
    </source>
</evidence>
<dbReference type="PANTHER" id="PTHR46046">
    <property type="entry name" value="PEPTIDYLPROLYL ISOMERASE"/>
    <property type="match status" value="1"/>
</dbReference>
<feature type="chain" id="PRO_5040176847" description="peptidylprolyl isomerase" evidence="7">
    <location>
        <begin position="19"/>
        <end position="266"/>
    </location>
</feature>
<keyword evidence="10" id="KW-1185">Reference proteome</keyword>
<feature type="signal peptide" evidence="7">
    <location>
        <begin position="1"/>
        <end position="18"/>
    </location>
</feature>
<accession>A0A9P1I958</accession>